<dbReference type="Proteomes" id="UP000608579">
    <property type="component" value="Unassembled WGS sequence"/>
</dbReference>
<dbReference type="InterPro" id="IPR020456">
    <property type="entry name" value="Acylphosphatase"/>
</dbReference>
<evidence type="ECO:0000256" key="7">
    <source>
        <dbReference type="RuleBase" id="RU000553"/>
    </source>
</evidence>
<gene>
    <name evidence="10" type="ORF">EYH45_00270</name>
</gene>
<dbReference type="PANTHER" id="PTHR47268">
    <property type="entry name" value="ACYLPHOSPHATASE"/>
    <property type="match status" value="1"/>
</dbReference>
<evidence type="ECO:0000256" key="4">
    <source>
        <dbReference type="ARBA" id="ARBA00022801"/>
    </source>
</evidence>
<proteinExistence type="inferred from homology"/>
<dbReference type="NCBIfam" id="NF011010">
    <property type="entry name" value="PRK14436.1"/>
    <property type="match status" value="1"/>
</dbReference>
<dbReference type="InterPro" id="IPR001792">
    <property type="entry name" value="Acylphosphatase-like_dom"/>
</dbReference>
<dbReference type="EMBL" id="DQVM01000006">
    <property type="protein sequence ID" value="HIQ28980.1"/>
    <property type="molecule type" value="Genomic_DNA"/>
</dbReference>
<dbReference type="PROSITE" id="PS00151">
    <property type="entry name" value="ACYLPHOSPHATASE_2"/>
    <property type="match status" value="1"/>
</dbReference>
<dbReference type="GO" id="GO:0003998">
    <property type="term" value="F:acylphosphatase activity"/>
    <property type="evidence" value="ECO:0007669"/>
    <property type="project" value="UniProtKB-EC"/>
</dbReference>
<sequence>MNVRAHLMISGRVQGVFFRAYMREEAERLGLKGWVRNLPDGRVEAVVEGPEEEVKKLISWAHRGPPAAKVEKVEVMWERPTGGFRGFTIRA</sequence>
<feature type="active site" evidence="6">
    <location>
        <position position="37"/>
    </location>
</feature>
<comment type="catalytic activity">
    <reaction evidence="5 6 7">
        <text>an acyl phosphate + H2O = a carboxylate + phosphate + H(+)</text>
        <dbReference type="Rhea" id="RHEA:14965"/>
        <dbReference type="ChEBI" id="CHEBI:15377"/>
        <dbReference type="ChEBI" id="CHEBI:15378"/>
        <dbReference type="ChEBI" id="CHEBI:29067"/>
        <dbReference type="ChEBI" id="CHEBI:43474"/>
        <dbReference type="ChEBI" id="CHEBI:59918"/>
        <dbReference type="EC" id="3.6.1.7"/>
    </reaction>
</comment>
<dbReference type="InterPro" id="IPR036046">
    <property type="entry name" value="Acylphosphatase-like_dom_sf"/>
</dbReference>
<keyword evidence="4 6" id="KW-0378">Hydrolase</keyword>
<evidence type="ECO:0000256" key="2">
    <source>
        <dbReference type="ARBA" id="ARBA00012150"/>
    </source>
</evidence>
<name>A0A833E9Q6_CALS0</name>
<evidence type="ECO:0000256" key="8">
    <source>
        <dbReference type="RuleBase" id="RU004168"/>
    </source>
</evidence>
<dbReference type="NCBIfam" id="NF011014">
    <property type="entry name" value="PRK14442.1"/>
    <property type="match status" value="1"/>
</dbReference>
<reference evidence="10" key="1">
    <citation type="journal article" date="2020" name="ISME J.">
        <title>Gammaproteobacteria mediating utilization of methyl-, sulfur- and petroleum organic compounds in deep ocean hydrothermal plumes.</title>
        <authorList>
            <person name="Zhou Z."/>
            <person name="Liu Y."/>
            <person name="Pan J."/>
            <person name="Cron B.R."/>
            <person name="Toner B.M."/>
            <person name="Anantharaman K."/>
            <person name="Breier J.A."/>
            <person name="Dick G.J."/>
            <person name="Li M."/>
        </authorList>
    </citation>
    <scope>NUCLEOTIDE SEQUENCE</scope>
    <source>
        <strain evidence="10">SZUA-1515</strain>
    </source>
</reference>
<evidence type="ECO:0000256" key="5">
    <source>
        <dbReference type="ARBA" id="ARBA00047645"/>
    </source>
</evidence>
<dbReference type="PROSITE" id="PS00150">
    <property type="entry name" value="ACYLPHOSPHATASE_1"/>
    <property type="match status" value="1"/>
</dbReference>
<evidence type="ECO:0000256" key="1">
    <source>
        <dbReference type="ARBA" id="ARBA00005614"/>
    </source>
</evidence>
<dbReference type="NCBIfam" id="NF011016">
    <property type="entry name" value="PRK14444.1"/>
    <property type="match status" value="1"/>
</dbReference>
<dbReference type="EC" id="3.6.1.7" evidence="2 6"/>
<evidence type="ECO:0000259" key="9">
    <source>
        <dbReference type="PROSITE" id="PS51160"/>
    </source>
</evidence>
<dbReference type="FunFam" id="3.30.70.100:FF:000012">
    <property type="entry name" value="Acylphosphatase"/>
    <property type="match status" value="1"/>
</dbReference>
<comment type="caution">
    <text evidence="10">The sequence shown here is derived from an EMBL/GenBank/DDBJ whole genome shotgun (WGS) entry which is preliminary data.</text>
</comment>
<evidence type="ECO:0000313" key="10">
    <source>
        <dbReference type="EMBL" id="HIQ28980.1"/>
    </source>
</evidence>
<dbReference type="PRINTS" id="PR00112">
    <property type="entry name" value="ACYLPHPHTASE"/>
</dbReference>
<dbReference type="PROSITE" id="PS51160">
    <property type="entry name" value="ACYLPHOSPHATASE_3"/>
    <property type="match status" value="1"/>
</dbReference>
<organism evidence="10 11">
    <name type="scientific">Caldiarchaeum subterraneum</name>
    <dbReference type="NCBI Taxonomy" id="311458"/>
    <lineage>
        <taxon>Archaea</taxon>
        <taxon>Nitrososphaerota</taxon>
        <taxon>Candidatus Caldarchaeales</taxon>
        <taxon>Candidatus Caldarchaeaceae</taxon>
        <taxon>Candidatus Caldarchaeum</taxon>
    </lineage>
</organism>
<protein>
    <recommendedName>
        <fullName evidence="3 6">Acylphosphatase</fullName>
        <ecNumber evidence="2 6">3.6.1.7</ecNumber>
    </recommendedName>
</protein>
<dbReference type="NCBIfam" id="NF011013">
    <property type="entry name" value="PRK14441.1"/>
    <property type="match status" value="1"/>
</dbReference>
<accession>A0A833E9Q6</accession>
<feature type="active site" evidence="6">
    <location>
        <position position="19"/>
    </location>
</feature>
<evidence type="ECO:0000313" key="11">
    <source>
        <dbReference type="Proteomes" id="UP000608579"/>
    </source>
</evidence>
<evidence type="ECO:0000256" key="6">
    <source>
        <dbReference type="PROSITE-ProRule" id="PRU00520"/>
    </source>
</evidence>
<dbReference type="InterPro" id="IPR017968">
    <property type="entry name" value="Acylphosphatase_CS"/>
</dbReference>
<dbReference type="SUPFAM" id="SSF54975">
    <property type="entry name" value="Acylphosphatase/BLUF domain-like"/>
    <property type="match status" value="1"/>
</dbReference>
<feature type="domain" description="Acylphosphatase-like" evidence="9">
    <location>
        <begin position="4"/>
        <end position="91"/>
    </location>
</feature>
<dbReference type="Gene3D" id="3.30.70.100">
    <property type="match status" value="1"/>
</dbReference>
<dbReference type="AlphaFoldDB" id="A0A833E9Q6"/>
<dbReference type="PANTHER" id="PTHR47268:SF4">
    <property type="entry name" value="ACYLPHOSPHATASE"/>
    <property type="match status" value="1"/>
</dbReference>
<comment type="similarity">
    <text evidence="1 8">Belongs to the acylphosphatase family.</text>
</comment>
<dbReference type="Pfam" id="PF00708">
    <property type="entry name" value="Acylphosphatase"/>
    <property type="match status" value="1"/>
</dbReference>
<evidence type="ECO:0000256" key="3">
    <source>
        <dbReference type="ARBA" id="ARBA00015991"/>
    </source>
</evidence>